<dbReference type="Proteomes" id="UP000183385">
    <property type="component" value="Unassembled WGS sequence"/>
</dbReference>
<comment type="caution">
    <text evidence="2">The sequence shown here is derived from an EMBL/GenBank/DDBJ whole genome shotgun (WGS) entry which is preliminary data.</text>
</comment>
<keyword evidence="1" id="KW-0732">Signal</keyword>
<evidence type="ECO:0008006" key="4">
    <source>
        <dbReference type="Google" id="ProtNLM"/>
    </source>
</evidence>
<keyword evidence="3" id="KW-1185">Reference proteome</keyword>
<name>A0AAQ1HKF8_9PSED</name>
<dbReference type="AlphaFoldDB" id="A0AAQ1HKF8"/>
<organism evidence="2 3">
    <name type="scientific">Pseudomonas citronellolis</name>
    <dbReference type="NCBI Taxonomy" id="53408"/>
    <lineage>
        <taxon>Bacteria</taxon>
        <taxon>Pseudomonadati</taxon>
        <taxon>Pseudomonadota</taxon>
        <taxon>Gammaproteobacteria</taxon>
        <taxon>Pseudomonadales</taxon>
        <taxon>Pseudomonadaceae</taxon>
        <taxon>Pseudomonas</taxon>
    </lineage>
</organism>
<dbReference type="RefSeq" id="WP_074978062.1">
    <property type="nucleotide sequence ID" value="NZ_BGPP01000008.1"/>
</dbReference>
<reference evidence="2 3" key="1">
    <citation type="submission" date="2016-10" db="EMBL/GenBank/DDBJ databases">
        <authorList>
            <person name="Varghese N."/>
            <person name="Submissions S."/>
        </authorList>
    </citation>
    <scope>NUCLEOTIDE SEQUENCE [LARGE SCALE GENOMIC DNA]</scope>
    <source>
        <strain evidence="2 3">LMG 18378</strain>
    </source>
</reference>
<feature type="chain" id="PRO_5042831883" description="Lipoprotein" evidence="1">
    <location>
        <begin position="19"/>
        <end position="171"/>
    </location>
</feature>
<evidence type="ECO:0000256" key="1">
    <source>
        <dbReference type="SAM" id="SignalP"/>
    </source>
</evidence>
<evidence type="ECO:0000313" key="2">
    <source>
        <dbReference type="EMBL" id="SFC29663.1"/>
    </source>
</evidence>
<protein>
    <recommendedName>
        <fullName evidence="4">Lipoprotein</fullName>
    </recommendedName>
</protein>
<dbReference type="PROSITE" id="PS51257">
    <property type="entry name" value="PROKAR_LIPOPROTEIN"/>
    <property type="match status" value="1"/>
</dbReference>
<proteinExistence type="predicted"/>
<feature type="signal peptide" evidence="1">
    <location>
        <begin position="1"/>
        <end position="18"/>
    </location>
</feature>
<gene>
    <name evidence="2" type="ORF">SAMN05216577_104127</name>
</gene>
<sequence length="171" mass="18876">MRAIAFTALAFLTATAISGCSTRVADLTVASTKNFNLHSSAISTGKRVEGSDSVAIVLFPLGNPNLKTAIDRAVEKDRCAVGLSDVVINQEFFAFIFGYAEVNVKGNLIIDNEQPGCGGYAQDYRQQPPQNWQAPATSYSSRDQQLQQLQQQQGNLSYEEYQRRYRQIMGQ</sequence>
<evidence type="ECO:0000313" key="3">
    <source>
        <dbReference type="Proteomes" id="UP000183385"/>
    </source>
</evidence>
<dbReference type="EMBL" id="FOLS01000004">
    <property type="protein sequence ID" value="SFC29663.1"/>
    <property type="molecule type" value="Genomic_DNA"/>
</dbReference>
<accession>A0AAQ1HKF8</accession>